<gene>
    <name evidence="2" type="ORF">S06H3_49695</name>
</gene>
<dbReference type="InterPro" id="IPR037010">
    <property type="entry name" value="VitB12-dep_Met_synth_activ_sf"/>
</dbReference>
<dbReference type="Gene3D" id="3.40.109.40">
    <property type="match status" value="1"/>
</dbReference>
<evidence type="ECO:0000259" key="1">
    <source>
        <dbReference type="Pfam" id="PF02965"/>
    </source>
</evidence>
<comment type="caution">
    <text evidence="2">The sequence shown here is derived from an EMBL/GenBank/DDBJ whole genome shotgun (WGS) entry which is preliminary data.</text>
</comment>
<dbReference type="EMBL" id="BARV01031401">
    <property type="protein sequence ID" value="GAI37227.1"/>
    <property type="molecule type" value="Genomic_DNA"/>
</dbReference>
<accession>X1MZP5</accession>
<protein>
    <recommendedName>
        <fullName evidence="1">AdoMet activation domain-containing protein</fullName>
    </recommendedName>
</protein>
<dbReference type="InterPro" id="IPR004223">
    <property type="entry name" value="VitB12-dep_Met_synth_activ_dom"/>
</dbReference>
<name>X1MZP5_9ZZZZ</name>
<evidence type="ECO:0000313" key="2">
    <source>
        <dbReference type="EMBL" id="GAI37227.1"/>
    </source>
</evidence>
<feature type="domain" description="AdoMet activation" evidence="1">
    <location>
        <begin position="155"/>
        <end position="194"/>
    </location>
</feature>
<sequence>MAMELLDNIPVRLDLEEVLKRLHLRKVSKYVEGTAQELIEIVRPITKPKAIYEVSYVDNRNEDSLCIGGVKFTSHVLRVNLDKVERAFPYVATCGKELDEIAIPSDDFMKCYYLDAIKEAVLGSARSYLKNYLTRNYALGQISHMSPGSLADWPITQQKELFSIFGNVEDLIGVKLTESFLMVPLKSVSGIYFPTQIEFVSCQLCPREVCSGRKAPYDPDLAKKYREKV</sequence>
<reference evidence="2" key="1">
    <citation type="journal article" date="2014" name="Front. Microbiol.">
        <title>High frequency of phylogenetically diverse reductive dehalogenase-homologous genes in deep subseafloor sedimentary metagenomes.</title>
        <authorList>
            <person name="Kawai M."/>
            <person name="Futagami T."/>
            <person name="Toyoda A."/>
            <person name="Takaki Y."/>
            <person name="Nishi S."/>
            <person name="Hori S."/>
            <person name="Arai W."/>
            <person name="Tsubouchi T."/>
            <person name="Morono Y."/>
            <person name="Uchiyama I."/>
            <person name="Ito T."/>
            <person name="Fujiyama A."/>
            <person name="Inagaki F."/>
            <person name="Takami H."/>
        </authorList>
    </citation>
    <scope>NUCLEOTIDE SEQUENCE</scope>
    <source>
        <strain evidence="2">Expedition CK06-06</strain>
    </source>
</reference>
<dbReference type="Pfam" id="PF02965">
    <property type="entry name" value="Met_synt_B12"/>
    <property type="match status" value="1"/>
</dbReference>
<dbReference type="GO" id="GO:0008705">
    <property type="term" value="F:methionine synthase activity"/>
    <property type="evidence" value="ECO:0007669"/>
    <property type="project" value="InterPro"/>
</dbReference>
<dbReference type="SUPFAM" id="SSF56507">
    <property type="entry name" value="Methionine synthase activation domain-like"/>
    <property type="match status" value="1"/>
</dbReference>
<dbReference type="AlphaFoldDB" id="X1MZP5"/>
<proteinExistence type="predicted"/>
<organism evidence="2">
    <name type="scientific">marine sediment metagenome</name>
    <dbReference type="NCBI Taxonomy" id="412755"/>
    <lineage>
        <taxon>unclassified sequences</taxon>
        <taxon>metagenomes</taxon>
        <taxon>ecological metagenomes</taxon>
    </lineage>
</organism>